<feature type="region of interest" description="Disordered" evidence="1">
    <location>
        <begin position="262"/>
        <end position="287"/>
    </location>
</feature>
<evidence type="ECO:0000313" key="3">
    <source>
        <dbReference type="EMBL" id="QBE62236.1"/>
    </source>
</evidence>
<feature type="transmembrane region" description="Helical" evidence="2">
    <location>
        <begin position="135"/>
        <end position="154"/>
    </location>
</feature>
<keyword evidence="4" id="KW-1185">Reference proteome</keyword>
<gene>
    <name evidence="3" type="ORF">EWM63_03925</name>
</gene>
<keyword evidence="2" id="KW-0472">Membrane</keyword>
<dbReference type="AlphaFoldDB" id="A0A4P6KTW0"/>
<organism evidence="3 4">
    <name type="scientific">Pseudoduganella lutea</name>
    <dbReference type="NCBI Taxonomy" id="321985"/>
    <lineage>
        <taxon>Bacteria</taxon>
        <taxon>Pseudomonadati</taxon>
        <taxon>Pseudomonadota</taxon>
        <taxon>Betaproteobacteria</taxon>
        <taxon>Burkholderiales</taxon>
        <taxon>Oxalobacteraceae</taxon>
        <taxon>Telluria group</taxon>
        <taxon>Pseudoduganella</taxon>
    </lineage>
</organism>
<dbReference type="RefSeq" id="WP_130185373.1">
    <property type="nucleotide sequence ID" value="NZ_CP035913.1"/>
</dbReference>
<dbReference type="Pfam" id="PF19723">
    <property type="entry name" value="DUF6216"/>
    <property type="match status" value="1"/>
</dbReference>
<feature type="compositionally biased region" description="Acidic residues" evidence="1">
    <location>
        <begin position="278"/>
        <end position="287"/>
    </location>
</feature>
<feature type="transmembrane region" description="Helical" evidence="2">
    <location>
        <begin position="12"/>
        <end position="32"/>
    </location>
</feature>
<keyword evidence="2" id="KW-1133">Transmembrane helix</keyword>
<reference evidence="3 4" key="1">
    <citation type="submission" date="2019-02" db="EMBL/GenBank/DDBJ databases">
        <title>Draft Genome Sequences of Six Type Strains of the Genus Massilia.</title>
        <authorList>
            <person name="Miess H."/>
            <person name="Frediansyhah A."/>
            <person name="Gross H."/>
        </authorList>
    </citation>
    <scope>NUCLEOTIDE SEQUENCE [LARGE SCALE GENOMIC DNA]</scope>
    <source>
        <strain evidence="3 4">DSM 17473</strain>
    </source>
</reference>
<feature type="compositionally biased region" description="Basic and acidic residues" evidence="1">
    <location>
        <begin position="262"/>
        <end position="277"/>
    </location>
</feature>
<dbReference type="InterPro" id="IPR046188">
    <property type="entry name" value="DUF6216"/>
</dbReference>
<dbReference type="KEGG" id="plue:EWM63_03925"/>
<dbReference type="Proteomes" id="UP000290637">
    <property type="component" value="Chromosome"/>
</dbReference>
<evidence type="ECO:0000256" key="1">
    <source>
        <dbReference type="SAM" id="MobiDB-lite"/>
    </source>
</evidence>
<keyword evidence="2" id="KW-0812">Transmembrane</keyword>
<protein>
    <submittedName>
        <fullName evidence="3">Uncharacterized protein</fullName>
    </submittedName>
</protein>
<proteinExistence type="predicted"/>
<dbReference type="EMBL" id="CP035913">
    <property type="protein sequence ID" value="QBE62236.1"/>
    <property type="molecule type" value="Genomic_DNA"/>
</dbReference>
<evidence type="ECO:0000256" key="2">
    <source>
        <dbReference type="SAM" id="Phobius"/>
    </source>
</evidence>
<accession>A0A4P6KTW0</accession>
<name>A0A4P6KTW0_9BURK</name>
<evidence type="ECO:0000313" key="4">
    <source>
        <dbReference type="Proteomes" id="UP000290637"/>
    </source>
</evidence>
<dbReference type="OrthoDB" id="8850090at2"/>
<sequence length="287" mass="31744">MENTAVSNLGNIGLIFASAAAPLTLVTLALFIRWRTGSFLTVFSRMWTFFHGKGTASVPFIKNHLDSLTAVMQLNFSIGTRIRTEQHAKRVIQWCERHDESLLDAARCGRQFDWELPGLKEPFATSGAQRNGASFATFIALIVLAAAFLSIALYDRALLQLKASGTIFSLSADSAQPLWSDNRLIFAQCGTVANPSTSGFSPSDAKIICDAFGKKEEESDRAKYVSKTLAEQRSASLILCLMSFALTYLPFKIMSDNQRAKEMRDRLRSRSRSRTENEPPDEDANAA</sequence>